<keyword evidence="2" id="KW-1185">Reference proteome</keyword>
<evidence type="ECO:0000313" key="1">
    <source>
        <dbReference type="EMBL" id="ONH46924.1"/>
    </source>
</evidence>
<dbReference type="AlphaFoldDB" id="A0A1V2JNY6"/>
<name>A0A1V2JNY6_PSEAZ</name>
<dbReference type="Proteomes" id="UP000188559">
    <property type="component" value="Unassembled WGS sequence"/>
</dbReference>
<reference evidence="1 2" key="1">
    <citation type="submission" date="2016-10" db="EMBL/GenBank/DDBJ databases">
        <title>Pseudomonas lactis sp. nov. and Pseudomonas paralactis sp. nov., isolated from bovine raw milk.</title>
        <authorList>
            <person name="Von Neubeck M."/>
            <person name="Huptas C."/>
            <person name="Glueck C."/>
            <person name="Krewinkel M."/>
            <person name="Stoeckel M."/>
            <person name="Stressler T."/>
            <person name="Fischer L."/>
            <person name="Hinrichs J."/>
            <person name="Scherer S."/>
            <person name="Wenning M."/>
        </authorList>
    </citation>
    <scope>NUCLEOTIDE SEQUENCE [LARGE SCALE GENOMIC DNA]</scope>
    <source>
        <strain evidence="1 2">DSM 18862</strain>
    </source>
</reference>
<gene>
    <name evidence="1" type="ORF">BLL37_08640</name>
</gene>
<organism evidence="1 2">
    <name type="scientific">Pseudomonas azotoformans</name>
    <dbReference type="NCBI Taxonomy" id="47878"/>
    <lineage>
        <taxon>Bacteria</taxon>
        <taxon>Pseudomonadati</taxon>
        <taxon>Pseudomonadota</taxon>
        <taxon>Gammaproteobacteria</taxon>
        <taxon>Pseudomonadales</taxon>
        <taxon>Pseudomonadaceae</taxon>
        <taxon>Pseudomonas</taxon>
    </lineage>
</organism>
<accession>A0A1V2JNY6</accession>
<evidence type="ECO:0000313" key="2">
    <source>
        <dbReference type="Proteomes" id="UP000188559"/>
    </source>
</evidence>
<proteinExistence type="predicted"/>
<sequence length="325" mass="36307">MTQLAAQTVSSACAVWVELDTVQIRSSAGNLSPAQHAFADYLAKLWSGAPGAFEHRYPITRSWVWKPWRQHHQRQSKDWWCLSLAEAAKHYSWPEKKAPDDFASIAARLREALVKNQCVAARTACLEIFKWGGVGNRPGNASVRWVQTQAARGTLCRSILHAITLLDPTNNESLAVFDGTNLLMNSAMTKIYAAAAPEGIIIYDGRVGAALGLLVRKWLDATEECMVPPDLAFRWGPRQKTANNTVETRDPSRGNFKFDDLYKKSRAGQPHQSEVWAELVRTTSRILCEVIRILTVQGQGTTLLSLERALFMVGFDVRQSSRLLK</sequence>
<dbReference type="EMBL" id="MNPV01000002">
    <property type="protein sequence ID" value="ONH46924.1"/>
    <property type="molecule type" value="Genomic_DNA"/>
</dbReference>
<comment type="caution">
    <text evidence="1">The sequence shown here is derived from an EMBL/GenBank/DDBJ whole genome shotgun (WGS) entry which is preliminary data.</text>
</comment>
<protein>
    <submittedName>
        <fullName evidence="1">Uncharacterized protein</fullName>
    </submittedName>
</protein>